<proteinExistence type="predicted"/>
<dbReference type="EMBL" id="CM043017">
    <property type="protein sequence ID" value="KAI4465805.1"/>
    <property type="molecule type" value="Genomic_DNA"/>
</dbReference>
<evidence type="ECO:0000313" key="1">
    <source>
        <dbReference type="EMBL" id="KAI4465805.1"/>
    </source>
</evidence>
<organism evidence="1 2">
    <name type="scientific">Holotrichia oblita</name>
    <name type="common">Chafer beetle</name>
    <dbReference type="NCBI Taxonomy" id="644536"/>
    <lineage>
        <taxon>Eukaryota</taxon>
        <taxon>Metazoa</taxon>
        <taxon>Ecdysozoa</taxon>
        <taxon>Arthropoda</taxon>
        <taxon>Hexapoda</taxon>
        <taxon>Insecta</taxon>
        <taxon>Pterygota</taxon>
        <taxon>Neoptera</taxon>
        <taxon>Endopterygota</taxon>
        <taxon>Coleoptera</taxon>
        <taxon>Polyphaga</taxon>
        <taxon>Scarabaeiformia</taxon>
        <taxon>Scarabaeidae</taxon>
        <taxon>Melolonthinae</taxon>
        <taxon>Holotrichia</taxon>
    </lineage>
</organism>
<reference evidence="1" key="1">
    <citation type="submission" date="2022-04" db="EMBL/GenBank/DDBJ databases">
        <title>Chromosome-scale genome assembly of Holotrichia oblita Faldermann.</title>
        <authorList>
            <person name="Rongchong L."/>
        </authorList>
    </citation>
    <scope>NUCLEOTIDE SEQUENCE</scope>
    <source>
        <strain evidence="1">81SQS9</strain>
    </source>
</reference>
<name>A0ACB9TGK3_HOLOL</name>
<keyword evidence="1" id="KW-0378">Hydrolase</keyword>
<comment type="caution">
    <text evidence="1">The sequence shown here is derived from an EMBL/GenBank/DDBJ whole genome shotgun (WGS) entry which is preliminary data.</text>
</comment>
<keyword evidence="2" id="KW-1185">Reference proteome</keyword>
<accession>A0ACB9TGK3</accession>
<protein>
    <submittedName>
        <fullName evidence="1">Cysteine protease family c1-related</fullName>
    </submittedName>
</protein>
<sequence>MEKTVMLTTIFIRLVAFEAAIIADHPVNILINEGMANTDGDLIGTEMVIQEIMERERRQDNIILFNVPEQVAGNRKDQIDADAVMCKEVLALLEVPITHPVKPVRLGKYDPTKTDRKRPVKVALGDKGLVSYNKTYTSEIEENFRMRIYMENTRIIAKHNRLYQNGMVSFSMKENKFADLLHYEFVQMMNGLRHLSSDDLHDEEASTFIPPANVDLPPRVDWRKQGAVTEVKNQGQCGSCWAFSATGSLEGQHFRKTKKLISLSEQNLVDCSERFGNQGCEGGLMTNAFKYVKANHGIDTEKSYPYEAEDDRCRYNSKNSGATDTGYKNIPSGNEKALQSAVATVGPVSVGIDASLPSFQFYSGGIYYEPECSTEEIDHGVLAVGYDSQGGHDYWIVKNSWGEDWGMQGYINMARNKENNCGIATMASYPLV</sequence>
<dbReference type="Proteomes" id="UP001056778">
    <property type="component" value="Chromosome 3"/>
</dbReference>
<gene>
    <name evidence="1" type="ORF">MML48_3g00005961</name>
</gene>
<evidence type="ECO:0000313" key="2">
    <source>
        <dbReference type="Proteomes" id="UP001056778"/>
    </source>
</evidence>
<keyword evidence="1" id="KW-0645">Protease</keyword>